<dbReference type="Gene3D" id="1.25.40.390">
    <property type="match status" value="1"/>
</dbReference>
<evidence type="ECO:0000259" key="8">
    <source>
        <dbReference type="Pfam" id="PF14322"/>
    </source>
</evidence>
<evidence type="ECO:0000256" key="5">
    <source>
        <dbReference type="ARBA" id="ARBA00023237"/>
    </source>
</evidence>
<dbReference type="Pfam" id="PF14322">
    <property type="entry name" value="SusD-like_3"/>
    <property type="match status" value="1"/>
</dbReference>
<feature type="domain" description="SusD-like N-terminal" evidence="8">
    <location>
        <begin position="58"/>
        <end position="220"/>
    </location>
</feature>
<keyword evidence="10" id="KW-1185">Reference proteome</keyword>
<dbReference type="InterPro" id="IPR012944">
    <property type="entry name" value="SusD_RagB_dom"/>
</dbReference>
<reference evidence="9" key="1">
    <citation type="submission" date="2023-06" db="EMBL/GenBank/DDBJ databases">
        <authorList>
            <person name="Zeman M."/>
            <person name="Kubasova T."/>
            <person name="Jahodarova E."/>
            <person name="Nykrynova M."/>
            <person name="Rychlik I."/>
        </authorList>
    </citation>
    <scope>NUCLEOTIDE SEQUENCE</scope>
    <source>
        <strain evidence="9">84_SSukc20</strain>
    </source>
</reference>
<proteinExistence type="inferred from homology"/>
<feature type="signal peptide" evidence="6">
    <location>
        <begin position="1"/>
        <end position="18"/>
    </location>
</feature>
<evidence type="ECO:0000256" key="2">
    <source>
        <dbReference type="ARBA" id="ARBA00006275"/>
    </source>
</evidence>
<evidence type="ECO:0000256" key="4">
    <source>
        <dbReference type="ARBA" id="ARBA00023136"/>
    </source>
</evidence>
<accession>A0ABT7X5J3</accession>
<dbReference type="Pfam" id="PF07980">
    <property type="entry name" value="SusD_RagB"/>
    <property type="match status" value="1"/>
</dbReference>
<dbReference type="PROSITE" id="PS51257">
    <property type="entry name" value="PROKAR_LIPOPROTEIN"/>
    <property type="match status" value="1"/>
</dbReference>
<dbReference type="InterPro" id="IPR011990">
    <property type="entry name" value="TPR-like_helical_dom_sf"/>
</dbReference>
<dbReference type="Proteomes" id="UP001167871">
    <property type="component" value="Unassembled WGS sequence"/>
</dbReference>
<evidence type="ECO:0000256" key="3">
    <source>
        <dbReference type="ARBA" id="ARBA00022729"/>
    </source>
</evidence>
<protein>
    <submittedName>
        <fullName evidence="9">RagB/SusD family nutrient uptake outer membrane protein</fullName>
    </submittedName>
</protein>
<dbReference type="EMBL" id="JAUEII010000015">
    <property type="protein sequence ID" value="MDN0049362.1"/>
    <property type="molecule type" value="Genomic_DNA"/>
</dbReference>
<dbReference type="SUPFAM" id="SSF48452">
    <property type="entry name" value="TPR-like"/>
    <property type="match status" value="1"/>
</dbReference>
<name>A0ABT7X5J3_9BACE</name>
<dbReference type="InterPro" id="IPR033985">
    <property type="entry name" value="SusD-like_N"/>
</dbReference>
<keyword evidence="4" id="KW-0472">Membrane</keyword>
<evidence type="ECO:0000256" key="1">
    <source>
        <dbReference type="ARBA" id="ARBA00004442"/>
    </source>
</evidence>
<comment type="caution">
    <text evidence="9">The sequence shown here is derived from an EMBL/GenBank/DDBJ whole genome shotgun (WGS) entry which is preliminary data.</text>
</comment>
<comment type="similarity">
    <text evidence="2">Belongs to the SusD family.</text>
</comment>
<evidence type="ECO:0000259" key="7">
    <source>
        <dbReference type="Pfam" id="PF07980"/>
    </source>
</evidence>
<organism evidence="9 10">
    <name type="scientific">Bacteroides gallinaceum</name>
    <dbReference type="NCBI Taxonomy" id="1462571"/>
    <lineage>
        <taxon>Bacteria</taxon>
        <taxon>Pseudomonadati</taxon>
        <taxon>Bacteroidota</taxon>
        <taxon>Bacteroidia</taxon>
        <taxon>Bacteroidales</taxon>
        <taxon>Bacteroidaceae</taxon>
        <taxon>Bacteroides</taxon>
    </lineage>
</organism>
<keyword evidence="5" id="KW-0998">Cell outer membrane</keyword>
<evidence type="ECO:0000256" key="6">
    <source>
        <dbReference type="SAM" id="SignalP"/>
    </source>
</evidence>
<keyword evidence="3 6" id="KW-0732">Signal</keyword>
<gene>
    <name evidence="9" type="ORF">QVO10_08185</name>
</gene>
<sequence length="591" mass="65481">MKHIFKLLVLLPLFAAVACDDLLEPAIENNRDIDAMENDPSYALGVLGNAYILLPYNTSPTSDVATDDAVSNDNSNTWRAMATGAWTSQNDPTSQWKSCFNAIQYINLFLEHLDNVTFALDENIQTMFIDHYRGEALGLRAIFMYYLLRAHGGISPDGVLLGVPIKLASEGIGSDFSQPRNTYAECMEQLLQDCDDAIELLALDYKVHTADEIPSKYASMGVTVSHYDRVNGVFMAGRLSGRIMEAVRAQATLMAASPAFSDGSGITWEEAANSAGKLLSRIDGPAGLDADGFTWYTNTSEIAGLGSGEVPPEILWRTSYSDSNTLEGDNFPPSLYGNGRVNPTQNLVDAFPMANGYPIDNSNSGYDASNPYENRDPRLATYIITNGSTAGSATITTGSYGTNNDAINRESGHSTRTGYYLRKHLRFDCNLDPNYNTLQRHYTARIRYTEIFLDYAEAANEAWGPKGQGSFGFSAYDVIKALRSRAGVGTDNGDPYLEECANSQDRMRELIRNERRLELCFENIRFYDLRRWNANLTEAAQGVNITRAANGTLTYTPIQVEERSYQSYMVYGPIPYNDVLNFGFVQNQGWQ</sequence>
<evidence type="ECO:0000313" key="9">
    <source>
        <dbReference type="EMBL" id="MDN0049362.1"/>
    </source>
</evidence>
<reference evidence="9" key="2">
    <citation type="submission" date="2024-05" db="EMBL/GenBank/DDBJ databases">
        <title>Identification and characterization of horizontal gene transfer across gut microbiota members of farm animals based on homology search.</title>
        <authorList>
            <person name="Schwarzerova J."/>
            <person name="Nykrynova M."/>
            <person name="Jureckova K."/>
            <person name="Cejkova D."/>
            <person name="Rychlik I."/>
        </authorList>
    </citation>
    <scope>NUCLEOTIDE SEQUENCE</scope>
    <source>
        <strain evidence="9">84_SSukc20</strain>
    </source>
</reference>
<feature type="domain" description="RagB/SusD" evidence="7">
    <location>
        <begin position="331"/>
        <end position="590"/>
    </location>
</feature>
<feature type="chain" id="PRO_5046863396" evidence="6">
    <location>
        <begin position="19"/>
        <end position="591"/>
    </location>
</feature>
<comment type="subcellular location">
    <subcellularLocation>
        <location evidence="1">Cell outer membrane</location>
    </subcellularLocation>
</comment>
<dbReference type="RefSeq" id="WP_301639691.1">
    <property type="nucleotide sequence ID" value="NZ_JAUEII010000015.1"/>
</dbReference>
<evidence type="ECO:0000313" key="10">
    <source>
        <dbReference type="Proteomes" id="UP001167871"/>
    </source>
</evidence>